<keyword evidence="1" id="KW-0472">Membrane</keyword>
<feature type="transmembrane region" description="Helical" evidence="1">
    <location>
        <begin position="32"/>
        <end position="52"/>
    </location>
</feature>
<feature type="transmembrane region" description="Helical" evidence="1">
    <location>
        <begin position="157"/>
        <end position="177"/>
    </location>
</feature>
<keyword evidence="1" id="KW-1133">Transmembrane helix</keyword>
<dbReference type="Proteomes" id="UP001300745">
    <property type="component" value="Unassembled WGS sequence"/>
</dbReference>
<dbReference type="RefSeq" id="WP_265995998.1">
    <property type="nucleotide sequence ID" value="NZ_JAPJDN010000004.1"/>
</dbReference>
<keyword evidence="3" id="KW-1185">Reference proteome</keyword>
<proteinExistence type="predicted"/>
<keyword evidence="1" id="KW-0812">Transmembrane</keyword>
<protein>
    <submittedName>
        <fullName evidence="2">Uncharacterized protein</fullName>
    </submittedName>
</protein>
<feature type="transmembrane region" description="Helical" evidence="1">
    <location>
        <begin position="114"/>
        <end position="137"/>
    </location>
</feature>
<sequence>MTTAKIDRAGDAEAVHHGWLAEFRIDPTVMRILVWSGLALVAMTVIGFGWLMQMVPPPSPTMPKTAALDWVAQNQRSILIGAALCTFFWSFWVTWAAPVLLYVRRMERVPVLTIAALTNVGGGAAVITTIAVSWTVMAFRAEDAAIVQAFLDLGFFLFLYTWPPFGILMVIIAVAIFRDCNARPAYPRWVAYYNLYAAIAMAPASFMGLFKTGPLAYNGMLAFWLVAVDFFTWMVVMSVMTFKAITHDERRLSS</sequence>
<organism evidence="2 3">
    <name type="scientific">Mycobacterium pinniadriaticum</name>
    <dbReference type="NCBI Taxonomy" id="2994102"/>
    <lineage>
        <taxon>Bacteria</taxon>
        <taxon>Bacillati</taxon>
        <taxon>Actinomycetota</taxon>
        <taxon>Actinomycetes</taxon>
        <taxon>Mycobacteriales</taxon>
        <taxon>Mycobacteriaceae</taxon>
        <taxon>Mycobacterium</taxon>
    </lineage>
</organism>
<comment type="caution">
    <text evidence="2">The sequence shown here is derived from an EMBL/GenBank/DDBJ whole genome shotgun (WGS) entry which is preliminary data.</text>
</comment>
<dbReference type="EMBL" id="JAPJDO010000004">
    <property type="protein sequence ID" value="MCX2936265.1"/>
    <property type="molecule type" value="Genomic_DNA"/>
</dbReference>
<evidence type="ECO:0000313" key="2">
    <source>
        <dbReference type="EMBL" id="MCX2936265.1"/>
    </source>
</evidence>
<reference evidence="2 3" key="1">
    <citation type="submission" date="2022-11" db="EMBL/GenBank/DDBJ databases">
        <title>Mycobacterium sp. nov.</title>
        <authorList>
            <person name="Papic B."/>
            <person name="Spicic S."/>
            <person name="Duvnjak S."/>
        </authorList>
    </citation>
    <scope>NUCLEOTIDE SEQUENCE [LARGE SCALE GENOMIC DNA]</scope>
    <source>
        <strain evidence="2 3">CVI_P4</strain>
    </source>
</reference>
<gene>
    <name evidence="2" type="ORF">ORI27_06130</name>
</gene>
<evidence type="ECO:0000313" key="3">
    <source>
        <dbReference type="Proteomes" id="UP001300745"/>
    </source>
</evidence>
<feature type="transmembrane region" description="Helical" evidence="1">
    <location>
        <begin position="78"/>
        <end position="102"/>
    </location>
</feature>
<name>A0ABT3SBH1_9MYCO</name>
<accession>A0ABT3SBH1</accession>
<evidence type="ECO:0000256" key="1">
    <source>
        <dbReference type="SAM" id="Phobius"/>
    </source>
</evidence>
<feature type="transmembrane region" description="Helical" evidence="1">
    <location>
        <begin position="189"/>
        <end position="210"/>
    </location>
</feature>
<feature type="transmembrane region" description="Helical" evidence="1">
    <location>
        <begin position="222"/>
        <end position="242"/>
    </location>
</feature>